<evidence type="ECO:0000256" key="1">
    <source>
        <dbReference type="SAM" id="SignalP"/>
    </source>
</evidence>
<comment type="caution">
    <text evidence="2">The sequence shown here is derived from an EMBL/GenBank/DDBJ whole genome shotgun (WGS) entry which is preliminary data.</text>
</comment>
<dbReference type="EMBL" id="AZFM01000005">
    <property type="protein sequence ID" value="KRL90977.1"/>
    <property type="molecule type" value="Genomic_DNA"/>
</dbReference>
<protein>
    <submittedName>
        <fullName evidence="2">Aggregation promoting factor</fullName>
    </submittedName>
</protein>
<organism evidence="2 3">
    <name type="scientific">Lactobacillus kalixensis DSM 16043</name>
    <dbReference type="NCBI Taxonomy" id="1423763"/>
    <lineage>
        <taxon>Bacteria</taxon>
        <taxon>Bacillati</taxon>
        <taxon>Bacillota</taxon>
        <taxon>Bacilli</taxon>
        <taxon>Lactobacillales</taxon>
        <taxon>Lactobacillaceae</taxon>
        <taxon>Lactobacillus</taxon>
    </lineage>
</organism>
<dbReference type="AlphaFoldDB" id="A0A0R1UC63"/>
<evidence type="ECO:0000313" key="3">
    <source>
        <dbReference type="Proteomes" id="UP000051036"/>
    </source>
</evidence>
<reference evidence="2 3" key="1">
    <citation type="journal article" date="2015" name="Genome Announc.">
        <title>Expanding the biotechnology potential of lactobacilli through comparative genomics of 213 strains and associated genera.</title>
        <authorList>
            <person name="Sun Z."/>
            <person name="Harris H.M."/>
            <person name="McCann A."/>
            <person name="Guo C."/>
            <person name="Argimon S."/>
            <person name="Zhang W."/>
            <person name="Yang X."/>
            <person name="Jeffery I.B."/>
            <person name="Cooney J.C."/>
            <person name="Kagawa T.F."/>
            <person name="Liu W."/>
            <person name="Song Y."/>
            <person name="Salvetti E."/>
            <person name="Wrobel A."/>
            <person name="Rasinkangas P."/>
            <person name="Parkhill J."/>
            <person name="Rea M.C."/>
            <person name="O'Sullivan O."/>
            <person name="Ritari J."/>
            <person name="Douillard F.P."/>
            <person name="Paul Ross R."/>
            <person name="Yang R."/>
            <person name="Briner A.E."/>
            <person name="Felis G.E."/>
            <person name="de Vos W.M."/>
            <person name="Barrangou R."/>
            <person name="Klaenhammer T.R."/>
            <person name="Caufield P.W."/>
            <person name="Cui Y."/>
            <person name="Zhang H."/>
            <person name="O'Toole P.W."/>
        </authorList>
    </citation>
    <scope>NUCLEOTIDE SEQUENCE [LARGE SCALE GENOMIC DNA]</scope>
    <source>
        <strain evidence="2 3">DSM 16043</strain>
    </source>
</reference>
<gene>
    <name evidence="2" type="ORF">FC46_GL001587</name>
</gene>
<dbReference type="PATRIC" id="fig|1423763.3.peg.1611"/>
<accession>A0A0R1UC63</accession>
<dbReference type="Proteomes" id="UP000051036">
    <property type="component" value="Unassembled WGS sequence"/>
</dbReference>
<proteinExistence type="predicted"/>
<feature type="chain" id="PRO_5039168312" evidence="1">
    <location>
        <begin position="28"/>
        <end position="125"/>
    </location>
</feature>
<dbReference type="STRING" id="1423763.FC46_GL001587"/>
<name>A0A0R1UC63_9LACO</name>
<sequence length="125" mass="13948">MGNEIKNMKNVKSNLVKFIAALALAFAAVVAVQTITNNNNSSVQTVQAAKSSAEKAAKRWIAMRESGGSYYARNGSCYGKYQLSIGYLGGDLSPKNQERVADRYVYGRYGSWVNAKRFWLAHHWY</sequence>
<keyword evidence="3" id="KW-1185">Reference proteome</keyword>
<evidence type="ECO:0000313" key="2">
    <source>
        <dbReference type="EMBL" id="KRL90977.1"/>
    </source>
</evidence>
<keyword evidence="1" id="KW-0732">Signal</keyword>
<feature type="signal peptide" evidence="1">
    <location>
        <begin position="1"/>
        <end position="27"/>
    </location>
</feature>